<evidence type="ECO:0000256" key="1">
    <source>
        <dbReference type="SAM" id="SignalP"/>
    </source>
</evidence>
<dbReference type="Gene3D" id="2.60.40.1120">
    <property type="entry name" value="Carboxypeptidase-like, regulatory domain"/>
    <property type="match status" value="1"/>
</dbReference>
<feature type="chain" id="PRO_5025048148" description="Cna B-type domain protein" evidence="1">
    <location>
        <begin position="31"/>
        <end position="94"/>
    </location>
</feature>
<proteinExistence type="predicted"/>
<sequence length="94" mass="9694">MTNDLNIPSFRKTLFAGMATLFLSVGIVQANPVSAGEGITEKLLLSQQAKVTVTGTVKDAQGPVIGANVVEKGTTNGTVTDMEGRFSLQVSPGA</sequence>
<evidence type="ECO:0000313" key="3">
    <source>
        <dbReference type="Proteomes" id="UP000429838"/>
    </source>
</evidence>
<dbReference type="AlphaFoldDB" id="A0A642KWB8"/>
<feature type="non-terminal residue" evidence="2">
    <location>
        <position position="94"/>
    </location>
</feature>
<organism evidence="2 3">
    <name type="scientific">Bacteroides fragilis</name>
    <dbReference type="NCBI Taxonomy" id="817"/>
    <lineage>
        <taxon>Bacteria</taxon>
        <taxon>Pseudomonadati</taxon>
        <taxon>Bacteroidota</taxon>
        <taxon>Bacteroidia</taxon>
        <taxon>Bacteroidales</taxon>
        <taxon>Bacteroidaceae</taxon>
        <taxon>Bacteroides</taxon>
    </lineage>
</organism>
<feature type="signal peptide" evidence="1">
    <location>
        <begin position="1"/>
        <end position="30"/>
    </location>
</feature>
<protein>
    <recommendedName>
        <fullName evidence="4">Cna B-type domain protein</fullName>
    </recommendedName>
</protein>
<evidence type="ECO:0000313" key="2">
    <source>
        <dbReference type="EMBL" id="KAA5200839.1"/>
    </source>
</evidence>
<dbReference type="Proteomes" id="UP000429838">
    <property type="component" value="Unassembled WGS sequence"/>
</dbReference>
<dbReference type="EMBL" id="VWAQ01000096">
    <property type="protein sequence ID" value="KAA5200839.1"/>
    <property type="molecule type" value="Genomic_DNA"/>
</dbReference>
<gene>
    <name evidence="2" type="ORF">F2Z25_24160</name>
</gene>
<comment type="caution">
    <text evidence="2">The sequence shown here is derived from an EMBL/GenBank/DDBJ whole genome shotgun (WGS) entry which is preliminary data.</text>
</comment>
<dbReference type="SUPFAM" id="SSF49464">
    <property type="entry name" value="Carboxypeptidase regulatory domain-like"/>
    <property type="match status" value="1"/>
</dbReference>
<accession>A0A642KWB8</accession>
<keyword evidence="1" id="KW-0732">Signal</keyword>
<evidence type="ECO:0008006" key="4">
    <source>
        <dbReference type="Google" id="ProtNLM"/>
    </source>
</evidence>
<dbReference type="Pfam" id="PF13715">
    <property type="entry name" value="CarbopepD_reg_2"/>
    <property type="match status" value="1"/>
</dbReference>
<dbReference type="InterPro" id="IPR008969">
    <property type="entry name" value="CarboxyPept-like_regulatory"/>
</dbReference>
<name>A0A642KWB8_BACFG</name>
<reference evidence="2 3" key="1">
    <citation type="journal article" date="2019" name="Nat. Med.">
        <title>A library of human gut bacterial isolates paired with longitudinal multiomics data enables mechanistic microbiome research.</title>
        <authorList>
            <person name="Poyet M."/>
            <person name="Groussin M."/>
            <person name="Gibbons S.M."/>
            <person name="Avila-Pacheco J."/>
            <person name="Jiang X."/>
            <person name="Kearney S.M."/>
            <person name="Perrotta A.R."/>
            <person name="Berdy B."/>
            <person name="Zhao S."/>
            <person name="Lieberman T.D."/>
            <person name="Swanson P.K."/>
            <person name="Smith M."/>
            <person name="Roesemann S."/>
            <person name="Alexander J.E."/>
            <person name="Rich S.A."/>
            <person name="Livny J."/>
            <person name="Vlamakis H."/>
            <person name="Clish C."/>
            <person name="Bullock K."/>
            <person name="Deik A."/>
            <person name="Scott J."/>
            <person name="Pierce K.A."/>
            <person name="Xavier R.J."/>
            <person name="Alm E.J."/>
        </authorList>
    </citation>
    <scope>NUCLEOTIDE SEQUENCE [LARGE SCALE GENOMIC DNA]</scope>
    <source>
        <strain evidence="2 3">BIOML-A1</strain>
    </source>
</reference>